<evidence type="ECO:0000313" key="3">
    <source>
        <dbReference type="Proteomes" id="UP000184063"/>
    </source>
</evidence>
<dbReference type="EMBL" id="KV878251">
    <property type="protein sequence ID" value="OJZ81358.1"/>
    <property type="molecule type" value="Genomic_DNA"/>
</dbReference>
<dbReference type="AlphaFoldDB" id="A0A1M3T3P9"/>
<proteinExistence type="predicted"/>
<sequence length="165" mass="17959">MQARLSRNRHKTYTIPLAVSLDGEAPLDVNRNITSEPGTGASIIAVSRRKEAIRNHFCFVLRLTSHTHCFGSGLLRNTSLGVFGGPCFYSLHNSTVAGENSDSAEPGRDHNQTNPAIFHATTASRCLPPLALACQMKPLSHHPESAETTAKARRIPQTRGRCPHP</sequence>
<feature type="compositionally biased region" description="Basic residues" evidence="1">
    <location>
        <begin position="151"/>
        <end position="165"/>
    </location>
</feature>
<gene>
    <name evidence="2" type="ORF">ASPFODRAFT_65314</name>
</gene>
<reference evidence="3" key="1">
    <citation type="journal article" date="2017" name="Genome Biol.">
        <title>Comparative genomics reveals high biological diversity and specific adaptations in the industrially and medically important fungal genus Aspergillus.</title>
        <authorList>
            <person name="de Vries R.P."/>
            <person name="Riley R."/>
            <person name="Wiebenga A."/>
            <person name="Aguilar-Osorio G."/>
            <person name="Amillis S."/>
            <person name="Uchima C.A."/>
            <person name="Anderluh G."/>
            <person name="Asadollahi M."/>
            <person name="Askin M."/>
            <person name="Barry K."/>
            <person name="Battaglia E."/>
            <person name="Bayram O."/>
            <person name="Benocci T."/>
            <person name="Braus-Stromeyer S.A."/>
            <person name="Caldana C."/>
            <person name="Canovas D."/>
            <person name="Cerqueira G.C."/>
            <person name="Chen F."/>
            <person name="Chen W."/>
            <person name="Choi C."/>
            <person name="Clum A."/>
            <person name="Dos Santos R.A."/>
            <person name="Damasio A.R."/>
            <person name="Diallinas G."/>
            <person name="Emri T."/>
            <person name="Fekete E."/>
            <person name="Flipphi M."/>
            <person name="Freyberg S."/>
            <person name="Gallo A."/>
            <person name="Gournas C."/>
            <person name="Habgood R."/>
            <person name="Hainaut M."/>
            <person name="Harispe M.L."/>
            <person name="Henrissat B."/>
            <person name="Hilden K.S."/>
            <person name="Hope R."/>
            <person name="Hossain A."/>
            <person name="Karabika E."/>
            <person name="Karaffa L."/>
            <person name="Karanyi Z."/>
            <person name="Krasevec N."/>
            <person name="Kuo A."/>
            <person name="Kusch H."/>
            <person name="LaButti K."/>
            <person name="Lagendijk E.L."/>
            <person name="Lapidus A."/>
            <person name="Levasseur A."/>
            <person name="Lindquist E."/>
            <person name="Lipzen A."/>
            <person name="Logrieco A.F."/>
            <person name="MacCabe A."/>
            <person name="Maekelae M.R."/>
            <person name="Malavazi I."/>
            <person name="Melin P."/>
            <person name="Meyer V."/>
            <person name="Mielnichuk N."/>
            <person name="Miskei M."/>
            <person name="Molnar A.P."/>
            <person name="Mule G."/>
            <person name="Ngan C.Y."/>
            <person name="Orejas M."/>
            <person name="Orosz E."/>
            <person name="Ouedraogo J.P."/>
            <person name="Overkamp K.M."/>
            <person name="Park H.-S."/>
            <person name="Perrone G."/>
            <person name="Piumi F."/>
            <person name="Punt P.J."/>
            <person name="Ram A.F."/>
            <person name="Ramon A."/>
            <person name="Rauscher S."/>
            <person name="Record E."/>
            <person name="Riano-Pachon D.M."/>
            <person name="Robert V."/>
            <person name="Roehrig J."/>
            <person name="Ruller R."/>
            <person name="Salamov A."/>
            <person name="Salih N.S."/>
            <person name="Samson R.A."/>
            <person name="Sandor E."/>
            <person name="Sanguinetti M."/>
            <person name="Schuetze T."/>
            <person name="Sepcic K."/>
            <person name="Shelest E."/>
            <person name="Sherlock G."/>
            <person name="Sophianopoulou V."/>
            <person name="Squina F.M."/>
            <person name="Sun H."/>
            <person name="Susca A."/>
            <person name="Todd R.B."/>
            <person name="Tsang A."/>
            <person name="Unkles S.E."/>
            <person name="van de Wiele N."/>
            <person name="van Rossen-Uffink D."/>
            <person name="Oliveira J.V."/>
            <person name="Vesth T.C."/>
            <person name="Visser J."/>
            <person name="Yu J.-H."/>
            <person name="Zhou M."/>
            <person name="Andersen M.R."/>
            <person name="Archer D.B."/>
            <person name="Baker S.E."/>
            <person name="Benoit I."/>
            <person name="Brakhage A.A."/>
            <person name="Braus G.H."/>
            <person name="Fischer R."/>
            <person name="Frisvad J.C."/>
            <person name="Goldman G.H."/>
            <person name="Houbraken J."/>
            <person name="Oakley B."/>
            <person name="Pocsi I."/>
            <person name="Scazzocchio C."/>
            <person name="Seiboth B."/>
            <person name="vanKuyk P.A."/>
            <person name="Wortman J."/>
            <person name="Dyer P.S."/>
            <person name="Grigoriev I.V."/>
        </authorList>
    </citation>
    <scope>NUCLEOTIDE SEQUENCE [LARGE SCALE GENOMIC DNA]</scope>
    <source>
        <strain evidence="3">CBS 106.47</strain>
    </source>
</reference>
<organism evidence="2 3">
    <name type="scientific">Aspergillus luchuensis (strain CBS 106.47)</name>
    <dbReference type="NCBI Taxonomy" id="1137211"/>
    <lineage>
        <taxon>Eukaryota</taxon>
        <taxon>Fungi</taxon>
        <taxon>Dikarya</taxon>
        <taxon>Ascomycota</taxon>
        <taxon>Pezizomycotina</taxon>
        <taxon>Eurotiomycetes</taxon>
        <taxon>Eurotiomycetidae</taxon>
        <taxon>Eurotiales</taxon>
        <taxon>Aspergillaceae</taxon>
        <taxon>Aspergillus</taxon>
        <taxon>Aspergillus subgen. Circumdati</taxon>
    </lineage>
</organism>
<evidence type="ECO:0000313" key="2">
    <source>
        <dbReference type="EMBL" id="OJZ81358.1"/>
    </source>
</evidence>
<protein>
    <submittedName>
        <fullName evidence="2">Uncharacterized protein</fullName>
    </submittedName>
</protein>
<dbReference type="VEuPathDB" id="FungiDB:ASPFODRAFT_65314"/>
<accession>A0A1M3T3P9</accession>
<dbReference type="Proteomes" id="UP000184063">
    <property type="component" value="Unassembled WGS sequence"/>
</dbReference>
<feature type="region of interest" description="Disordered" evidence="1">
    <location>
        <begin position="141"/>
        <end position="165"/>
    </location>
</feature>
<name>A0A1M3T3P9_ASPLC</name>
<evidence type="ECO:0000256" key="1">
    <source>
        <dbReference type="SAM" id="MobiDB-lite"/>
    </source>
</evidence>